<evidence type="ECO:0000313" key="3">
    <source>
        <dbReference type="Proteomes" id="UP000283895"/>
    </source>
</evidence>
<feature type="chain" id="PRO_5019355603" evidence="1">
    <location>
        <begin position="25"/>
        <end position="153"/>
    </location>
</feature>
<proteinExistence type="predicted"/>
<organism evidence="2 3">
    <name type="scientific">Cytospora schulzeri</name>
    <dbReference type="NCBI Taxonomy" id="448051"/>
    <lineage>
        <taxon>Eukaryota</taxon>
        <taxon>Fungi</taxon>
        <taxon>Dikarya</taxon>
        <taxon>Ascomycota</taxon>
        <taxon>Pezizomycotina</taxon>
        <taxon>Sordariomycetes</taxon>
        <taxon>Sordariomycetidae</taxon>
        <taxon>Diaporthales</taxon>
        <taxon>Cytosporaceae</taxon>
        <taxon>Cytospora</taxon>
    </lineage>
</organism>
<name>A0A423VMQ3_9PEZI</name>
<comment type="caution">
    <text evidence="2">The sequence shown here is derived from an EMBL/GenBank/DDBJ whole genome shotgun (WGS) entry which is preliminary data.</text>
</comment>
<protein>
    <submittedName>
        <fullName evidence="2">Uncharacterized protein</fullName>
    </submittedName>
</protein>
<dbReference type="EMBL" id="LKEA01000051">
    <property type="protein sequence ID" value="ROV92199.1"/>
    <property type="molecule type" value="Genomic_DNA"/>
</dbReference>
<gene>
    <name evidence="2" type="ORF">VMCG_09290</name>
</gene>
<keyword evidence="1" id="KW-0732">Signal</keyword>
<sequence>MHWKSSTWAFMVFFLSIFLDQIAAGDVPVLPWPEYYPGWGHLEIDRAALTAQGSPATPDIDVLLDGLPDTYKIERENPDGPEETCKRPYDFASSSFIRGVYCLPDDMEYEDMDEVMLNAALAHVPAMSLNTIDDCRRKCHGSRANGRWGYQKG</sequence>
<accession>A0A423VMQ3</accession>
<feature type="signal peptide" evidence="1">
    <location>
        <begin position="1"/>
        <end position="24"/>
    </location>
</feature>
<dbReference type="Proteomes" id="UP000283895">
    <property type="component" value="Unassembled WGS sequence"/>
</dbReference>
<keyword evidence="3" id="KW-1185">Reference proteome</keyword>
<reference evidence="2 3" key="1">
    <citation type="submission" date="2015-09" db="EMBL/GenBank/DDBJ databases">
        <title>Host preference determinants of Valsa canker pathogens revealed by comparative genomics.</title>
        <authorList>
            <person name="Yin Z."/>
            <person name="Huang L."/>
        </authorList>
    </citation>
    <scope>NUCLEOTIDE SEQUENCE [LARGE SCALE GENOMIC DNA]</scope>
    <source>
        <strain evidence="2 3">03-1</strain>
    </source>
</reference>
<evidence type="ECO:0000313" key="2">
    <source>
        <dbReference type="EMBL" id="ROV92199.1"/>
    </source>
</evidence>
<dbReference type="AlphaFoldDB" id="A0A423VMQ3"/>
<evidence type="ECO:0000256" key="1">
    <source>
        <dbReference type="SAM" id="SignalP"/>
    </source>
</evidence>